<dbReference type="InterPro" id="IPR006011">
    <property type="entry name" value="Syntaxin_N"/>
</dbReference>
<evidence type="ECO:0000313" key="12">
    <source>
        <dbReference type="Proteomes" id="UP000823674"/>
    </source>
</evidence>
<organism evidence="11 12">
    <name type="scientific">Brassica rapa subsp. trilocularis</name>
    <dbReference type="NCBI Taxonomy" id="1813537"/>
    <lineage>
        <taxon>Eukaryota</taxon>
        <taxon>Viridiplantae</taxon>
        <taxon>Streptophyta</taxon>
        <taxon>Embryophyta</taxon>
        <taxon>Tracheophyta</taxon>
        <taxon>Spermatophyta</taxon>
        <taxon>Magnoliopsida</taxon>
        <taxon>eudicotyledons</taxon>
        <taxon>Gunneridae</taxon>
        <taxon>Pentapetalae</taxon>
        <taxon>rosids</taxon>
        <taxon>malvids</taxon>
        <taxon>Brassicales</taxon>
        <taxon>Brassicaceae</taxon>
        <taxon>Brassiceae</taxon>
        <taxon>Brassica</taxon>
    </lineage>
</organism>
<dbReference type="CDD" id="cd15848">
    <property type="entry name" value="SNARE_syntaxin1-like"/>
    <property type="match status" value="1"/>
</dbReference>
<feature type="compositionally biased region" description="Basic and acidic residues" evidence="8">
    <location>
        <begin position="1073"/>
        <end position="1087"/>
    </location>
</feature>
<evidence type="ECO:0000256" key="9">
    <source>
        <dbReference type="SAM" id="Phobius"/>
    </source>
</evidence>
<feature type="domain" description="T-SNARE coiled-coil homology" evidence="10">
    <location>
        <begin position="1509"/>
        <end position="1571"/>
    </location>
</feature>
<keyword evidence="3" id="KW-0677">Repeat</keyword>
<feature type="region of interest" description="Disordered" evidence="8">
    <location>
        <begin position="1073"/>
        <end position="1181"/>
    </location>
</feature>
<dbReference type="Pfam" id="PF00804">
    <property type="entry name" value="Syntaxin"/>
    <property type="match status" value="1"/>
</dbReference>
<feature type="repeat" description="RCC1" evidence="6">
    <location>
        <begin position="435"/>
        <end position="493"/>
    </location>
</feature>
<feature type="compositionally biased region" description="Basic residues" evidence="8">
    <location>
        <begin position="1093"/>
        <end position="1107"/>
    </location>
</feature>
<keyword evidence="9" id="KW-0472">Membrane</keyword>
<dbReference type="SUPFAM" id="SSF47661">
    <property type="entry name" value="t-snare proteins"/>
    <property type="match status" value="1"/>
</dbReference>
<dbReference type="InterPro" id="IPR006012">
    <property type="entry name" value="Syntaxin/epimorphin_CS"/>
</dbReference>
<dbReference type="InterPro" id="IPR010989">
    <property type="entry name" value="SNARE"/>
</dbReference>
<feature type="repeat" description="ANK" evidence="5">
    <location>
        <begin position="325"/>
        <end position="357"/>
    </location>
</feature>
<dbReference type="Proteomes" id="UP000823674">
    <property type="component" value="Chromosome A05"/>
</dbReference>
<dbReference type="Pfam" id="PF01717">
    <property type="entry name" value="Meth_synt_2"/>
    <property type="match status" value="1"/>
</dbReference>
<evidence type="ECO:0000256" key="2">
    <source>
        <dbReference type="ARBA" id="ARBA00022448"/>
    </source>
</evidence>
<evidence type="ECO:0000256" key="3">
    <source>
        <dbReference type="ARBA" id="ARBA00022737"/>
    </source>
</evidence>
<evidence type="ECO:0000256" key="6">
    <source>
        <dbReference type="PROSITE-ProRule" id="PRU00235"/>
    </source>
</evidence>
<feature type="repeat" description="RCC1" evidence="6">
    <location>
        <begin position="545"/>
        <end position="598"/>
    </location>
</feature>
<dbReference type="Gene3D" id="2.130.10.30">
    <property type="entry name" value="Regulator of chromosome condensation 1/beta-lactamase-inhibitor protein II"/>
    <property type="match status" value="2"/>
</dbReference>
<feature type="repeat" description="ANK" evidence="5">
    <location>
        <begin position="291"/>
        <end position="323"/>
    </location>
</feature>
<feature type="compositionally biased region" description="Basic and acidic residues" evidence="8">
    <location>
        <begin position="1327"/>
        <end position="1339"/>
    </location>
</feature>
<protein>
    <recommendedName>
        <fullName evidence="10">t-SNARE coiled-coil homology domain-containing protein</fullName>
    </recommendedName>
</protein>
<sequence>RREKLVATNLKSEEKPAPYIKVDWNKWCDEDEEVTSEIASDDESLFVDQDCESSDDDGLLYRINKMLAVLEQKILWVNPDCGLKTRKYTELAGFSQLSVTWTYEWQREDVTSNNREKGGGGREVFSGSDSFLTVCKKTSTHYRHVARVARCRTKSHSLRSKPVSVAGERRAMTSLSTVRALSSFNSLCTITYLPSPLPPFLYVHSETLVFTPLSLYYLEGAWSRHNILTAMEVSVSPQPHKMKLQTPRKSSLSGAKKDLWVAIREGSLVDVESALNVLKKSGGILNLRNACGLTPLHVAVWRNHIPIVRRLLAAGADPDARDGESGWSSLHRALHFGHLAVASVLIDSGASFTLEDIKSRTPVDLVSGPVAQVIGQQHNSVATEVFSWGNGANYQLGTGNQDVQKLPGRVDSLHGCFIKSVSAAKFHSVAISSHGEVYTWGFGRGGRLGHPEFDIHSGQAAVITPRKVISGLGTRRVKAVAAAKHHTVIATETGDVLTWGSNREGQLGYTSVDTQATPRKVTSLKAKIVAVSAANKHTAVVSDCGEVFTWGCNKEGQLGYGTSNSASNYFPRLVDYLKGKVFTAISSAKYHTLVLREDGEVYTWGHRLVTPRRVAVTRNLKKAGNTLLNFHRRRPLRVTAIAAGMVHSMALAEDGALFYWVSSDSNLKGQQLHSLQGKTVVSISAGKYWASAATSTGEVYMWDGKTCKDVPPSLSRIHNLKRATTVAVGETHLLVVASLYHPVYAPAALNKYLTVQAGEEQHEELDEGFMFDDVESANVLPSKQHDNPKERSVPSLKSLCEKVAAECIVEPRNAIQLLEIADSLGAHDLKKYCEDLVIRNLDFILTVSPQTIANTSPDVLANLEKLLDDRSSEPWSCRPLPTPTATFPVVIDSEEEESESDMLRTRDNHVMKHFSCVTEGSSFLQPEDDEMAQRNTKEVRALRKKLQQIEILEAKLTRGQALDGQQIAKLQKKLDIESSLVELGISVEESPEGRSSSGLPLDGKANKKADGLRKKKKKGKQRFAQVETLPEFGEVKVEMDAILNKETEETSETIKPKDGNAMLDVTMVSEFTKEADSVSLSQKKDNPPDSPRSKKVATKANKKKNRKGGLSMFLTGALDDNPKPIVAPPPPKPKSEGPAWGGAAKVVSKGYSSLRDIQDEQSKTPQPHEQPVRTTKHQLGDESCGKILLSSFLTSKPIPVESTRSLQQQCDVEKGTPPWASSATPPHVSRPSLRDIQMQQVKKQQSLSHSPKTKTSGFTVATGQGSPSESPGANRWFKPEVDAPSSIRSIQVEEKAMKDLRRFYSNVKISNQSSPTMNDLLKGSSEFSRDRSNRSDTESGHGPGNSGDLGLAGFFNKVQEIEKQYEKLDKHLKKLQGAHEETKAVTKAPAMKSIKQRMERDVDEVGKISRFIKGKIEELDRENLENRSKPGCGKGTGVDRTRTATTIAVKKKFKDKISEFQTLRQNIHQEYREVVERRMVDRLIETGDSEQIFQKAIMEQGRGQIMDTLAEIQERHDAVRDLEKKLLDLQQVFLDMAVLVDAQGEMLDNIENMVSSAVDHVQSGNNQLTKALKKQKSSRKWMCIAILILLIIVIITVVSVLKPWTQKHGAHGA</sequence>
<proteinExistence type="inferred from homology"/>
<dbReference type="SUPFAM" id="SSF50985">
    <property type="entry name" value="RCC1/BLIP-II"/>
    <property type="match status" value="1"/>
</dbReference>
<dbReference type="SUPFAM" id="SSF50952">
    <property type="entry name" value="Soluble quinoprotein glucose dehydrogenase"/>
    <property type="match status" value="1"/>
</dbReference>
<dbReference type="Gene3D" id="6.10.140.350">
    <property type="match status" value="1"/>
</dbReference>
<dbReference type="InterPro" id="IPR051625">
    <property type="entry name" value="Signaling_Regulatory_Domain"/>
</dbReference>
<dbReference type="Gene3D" id="1.20.5.110">
    <property type="match status" value="1"/>
</dbReference>
<dbReference type="SMART" id="SM00248">
    <property type="entry name" value="ANK"/>
    <property type="match status" value="2"/>
</dbReference>
<keyword evidence="2" id="KW-0813">Transport</keyword>
<evidence type="ECO:0000256" key="8">
    <source>
        <dbReference type="SAM" id="MobiDB-lite"/>
    </source>
</evidence>
<keyword evidence="5" id="KW-0040">ANK repeat</keyword>
<dbReference type="Gene3D" id="1.25.40.20">
    <property type="entry name" value="Ankyrin repeat-containing domain"/>
    <property type="match status" value="1"/>
</dbReference>
<dbReference type="PROSITE" id="PS00914">
    <property type="entry name" value="SYNTAXIN"/>
    <property type="match status" value="1"/>
</dbReference>
<dbReference type="PROSITE" id="PS50012">
    <property type="entry name" value="RCC1_3"/>
    <property type="match status" value="5"/>
</dbReference>
<evidence type="ECO:0000313" key="11">
    <source>
        <dbReference type="EMBL" id="KAG5399302.1"/>
    </source>
</evidence>
<feature type="region of interest" description="Disordered" evidence="8">
    <location>
        <begin position="1311"/>
        <end position="1351"/>
    </location>
</feature>
<feature type="transmembrane region" description="Helical" evidence="9">
    <location>
        <begin position="1581"/>
        <end position="1601"/>
    </location>
</feature>
<keyword evidence="4" id="KW-0653">Protein transport</keyword>
<dbReference type="InterPro" id="IPR036770">
    <property type="entry name" value="Ankyrin_rpt-contain_sf"/>
</dbReference>
<dbReference type="Pfam" id="PF12796">
    <property type="entry name" value="Ank_2"/>
    <property type="match status" value="1"/>
</dbReference>
<keyword evidence="12" id="KW-1185">Reference proteome</keyword>
<evidence type="ECO:0000259" key="10">
    <source>
        <dbReference type="PROSITE" id="PS50192"/>
    </source>
</evidence>
<dbReference type="InterPro" id="IPR002629">
    <property type="entry name" value="Met_Synth_C/arc"/>
</dbReference>
<dbReference type="SMART" id="SM00397">
    <property type="entry name" value="t_SNARE"/>
    <property type="match status" value="1"/>
</dbReference>
<feature type="non-terminal residue" evidence="11">
    <location>
        <position position="1"/>
    </location>
</feature>
<feature type="region of interest" description="Disordered" evidence="8">
    <location>
        <begin position="987"/>
        <end position="1023"/>
    </location>
</feature>
<feature type="region of interest" description="Disordered" evidence="8">
    <location>
        <begin position="1199"/>
        <end position="1282"/>
    </location>
</feature>
<evidence type="ECO:0000256" key="7">
    <source>
        <dbReference type="RuleBase" id="RU003858"/>
    </source>
</evidence>
<dbReference type="Pfam" id="PF05739">
    <property type="entry name" value="SNARE"/>
    <property type="match status" value="1"/>
</dbReference>
<dbReference type="PROSITE" id="PS50088">
    <property type="entry name" value="ANK_REPEAT"/>
    <property type="match status" value="2"/>
</dbReference>
<dbReference type="InterPro" id="IPR009091">
    <property type="entry name" value="RCC1/BLIP-II"/>
</dbReference>
<feature type="compositionally biased region" description="Polar residues" evidence="8">
    <location>
        <begin position="1237"/>
        <end position="1271"/>
    </location>
</feature>
<dbReference type="SUPFAM" id="SSF48403">
    <property type="entry name" value="Ankyrin repeat"/>
    <property type="match status" value="1"/>
</dbReference>
<dbReference type="EMBL" id="JADBGQ010000005">
    <property type="protein sequence ID" value="KAG5399302.1"/>
    <property type="molecule type" value="Genomic_DNA"/>
</dbReference>
<evidence type="ECO:0000256" key="5">
    <source>
        <dbReference type="PROSITE-ProRule" id="PRU00023"/>
    </source>
</evidence>
<keyword evidence="9" id="KW-0812">Transmembrane</keyword>
<dbReference type="Pfam" id="PF00415">
    <property type="entry name" value="RCC1"/>
    <property type="match status" value="4"/>
</dbReference>
<dbReference type="PROSITE" id="PS50297">
    <property type="entry name" value="ANK_REP_REGION"/>
    <property type="match status" value="2"/>
</dbReference>
<dbReference type="PROSITE" id="PS50192">
    <property type="entry name" value="T_SNARE"/>
    <property type="match status" value="1"/>
</dbReference>
<feature type="repeat" description="RCC1" evidence="6">
    <location>
        <begin position="599"/>
        <end position="654"/>
    </location>
</feature>
<dbReference type="SMART" id="SM00503">
    <property type="entry name" value="SynN"/>
    <property type="match status" value="1"/>
</dbReference>
<evidence type="ECO:0000256" key="4">
    <source>
        <dbReference type="ARBA" id="ARBA00022927"/>
    </source>
</evidence>
<dbReference type="InterPro" id="IPR000727">
    <property type="entry name" value="T_SNARE_dom"/>
</dbReference>
<keyword evidence="9" id="KW-1133">Transmembrane helix</keyword>
<reference evidence="11 12" key="1">
    <citation type="submission" date="2021-03" db="EMBL/GenBank/DDBJ databases">
        <authorList>
            <person name="King G.J."/>
            <person name="Bancroft I."/>
            <person name="Baten A."/>
            <person name="Bloomfield J."/>
            <person name="Borpatragohain P."/>
            <person name="He Z."/>
            <person name="Irish N."/>
            <person name="Irwin J."/>
            <person name="Liu K."/>
            <person name="Mauleon R.P."/>
            <person name="Moore J."/>
            <person name="Morris R."/>
            <person name="Ostergaard L."/>
            <person name="Wang B."/>
            <person name="Wells R."/>
        </authorList>
    </citation>
    <scope>NUCLEOTIDE SEQUENCE [LARGE SCALE GENOMIC DNA]</scope>
    <source>
        <strain evidence="11">R-o-18</strain>
        <tissue evidence="11">Leaf</tissue>
    </source>
</reference>
<evidence type="ECO:0000256" key="1">
    <source>
        <dbReference type="ARBA" id="ARBA00009063"/>
    </source>
</evidence>
<dbReference type="PRINTS" id="PR00633">
    <property type="entry name" value="RCCNDNSATION"/>
</dbReference>
<comment type="caution">
    <text evidence="11">The sequence shown here is derived from an EMBL/GenBank/DDBJ whole genome shotgun (WGS) entry which is preliminary data.</text>
</comment>
<accession>A0ABQ7MKN4</accession>
<dbReference type="CDD" id="cd00179">
    <property type="entry name" value="SynN"/>
    <property type="match status" value="1"/>
</dbReference>
<dbReference type="InterPro" id="IPR002110">
    <property type="entry name" value="Ankyrin_rpt"/>
</dbReference>
<dbReference type="InterPro" id="IPR000408">
    <property type="entry name" value="Reg_chr_condens"/>
</dbReference>
<comment type="similarity">
    <text evidence="1 7">Belongs to the syntaxin family.</text>
</comment>
<gene>
    <name evidence="11" type="primary">A05p053930.1_BraROA</name>
    <name evidence="11" type="ORF">IGI04_021116</name>
</gene>
<dbReference type="Gene3D" id="1.20.58.70">
    <property type="match status" value="1"/>
</dbReference>
<dbReference type="PANTHER" id="PTHR22872:SF2">
    <property type="entry name" value="INHIBITOR OF BRUTON TYROSINE KINASE"/>
    <property type="match status" value="1"/>
</dbReference>
<dbReference type="PANTHER" id="PTHR22872">
    <property type="entry name" value="BTK-BINDING PROTEIN-RELATED"/>
    <property type="match status" value="1"/>
</dbReference>
<feature type="repeat" description="RCC1" evidence="6">
    <location>
        <begin position="494"/>
        <end position="544"/>
    </location>
</feature>
<name>A0ABQ7MKN4_BRACM</name>
<feature type="repeat" description="RCC1" evidence="6">
    <location>
        <begin position="383"/>
        <end position="434"/>
    </location>
</feature>
<dbReference type="InterPro" id="IPR011041">
    <property type="entry name" value="Quinoprot_gluc/sorb_DH_b-prop"/>
</dbReference>